<evidence type="ECO:0000259" key="6">
    <source>
        <dbReference type="Pfam" id="PF01761"/>
    </source>
</evidence>
<feature type="domain" description="3-dehydroquinate synthase N-terminal" evidence="6">
    <location>
        <begin position="81"/>
        <end position="192"/>
    </location>
</feature>
<proteinExistence type="predicted"/>
<evidence type="ECO:0000259" key="7">
    <source>
        <dbReference type="Pfam" id="PF24621"/>
    </source>
</evidence>
<dbReference type="Pfam" id="PF24621">
    <property type="entry name" value="DHQS_C"/>
    <property type="match status" value="1"/>
</dbReference>
<organism evidence="8">
    <name type="scientific">marine metagenome</name>
    <dbReference type="NCBI Taxonomy" id="408172"/>
    <lineage>
        <taxon>unclassified sequences</taxon>
        <taxon>metagenomes</taxon>
        <taxon>ecological metagenomes</taxon>
    </lineage>
</organism>
<evidence type="ECO:0000256" key="5">
    <source>
        <dbReference type="ARBA" id="ARBA00023239"/>
    </source>
</evidence>
<evidence type="ECO:0000256" key="3">
    <source>
        <dbReference type="ARBA" id="ARBA00023027"/>
    </source>
</evidence>
<dbReference type="AlphaFoldDB" id="A0A382BKN3"/>
<dbReference type="CDD" id="cd08198">
    <property type="entry name" value="DHQS-like"/>
    <property type="match status" value="1"/>
</dbReference>
<dbReference type="EMBL" id="UINC01030211">
    <property type="protein sequence ID" value="SVB14224.1"/>
    <property type="molecule type" value="Genomic_DNA"/>
</dbReference>
<dbReference type="PANTHER" id="PTHR43622">
    <property type="entry name" value="3-DEHYDROQUINATE SYNTHASE"/>
    <property type="match status" value="1"/>
</dbReference>
<keyword evidence="2" id="KW-0028">Amino-acid biosynthesis</keyword>
<dbReference type="InterPro" id="IPR056179">
    <property type="entry name" value="DHQS_C"/>
</dbReference>
<dbReference type="NCBIfam" id="NF004852">
    <property type="entry name" value="PRK06203.1"/>
    <property type="match status" value="1"/>
</dbReference>
<dbReference type="InterPro" id="IPR030960">
    <property type="entry name" value="DHQS/DOIS_N"/>
</dbReference>
<name>A0A382BKN3_9ZZZZ</name>
<dbReference type="InterPro" id="IPR050071">
    <property type="entry name" value="Dehydroquinate_synthase"/>
</dbReference>
<dbReference type="Gene3D" id="1.20.1090.10">
    <property type="entry name" value="Dehydroquinate synthase-like - alpha domain"/>
    <property type="match status" value="1"/>
</dbReference>
<dbReference type="GO" id="GO:0009073">
    <property type="term" value="P:aromatic amino acid family biosynthetic process"/>
    <property type="evidence" value="ECO:0007669"/>
    <property type="project" value="UniProtKB-KW"/>
</dbReference>
<evidence type="ECO:0000313" key="8">
    <source>
        <dbReference type="EMBL" id="SVB14224.1"/>
    </source>
</evidence>
<evidence type="ECO:0000256" key="4">
    <source>
        <dbReference type="ARBA" id="ARBA00023141"/>
    </source>
</evidence>
<evidence type="ECO:0000256" key="2">
    <source>
        <dbReference type="ARBA" id="ARBA00022605"/>
    </source>
</evidence>
<dbReference type="Pfam" id="PF01761">
    <property type="entry name" value="DHQ_synthase"/>
    <property type="match status" value="1"/>
</dbReference>
<gene>
    <name evidence="8" type="ORF">METZ01_LOCUS167078</name>
</gene>
<comment type="cofactor">
    <cofactor evidence="1">
        <name>NAD(+)</name>
        <dbReference type="ChEBI" id="CHEBI:57540"/>
    </cofactor>
</comment>
<dbReference type="GO" id="GO:0003856">
    <property type="term" value="F:3-dehydroquinate synthase activity"/>
    <property type="evidence" value="ECO:0007669"/>
    <property type="project" value="TreeGrafter"/>
</dbReference>
<keyword evidence="4" id="KW-0057">Aromatic amino acid biosynthesis</keyword>
<keyword evidence="5" id="KW-0456">Lyase</keyword>
<evidence type="ECO:0000256" key="1">
    <source>
        <dbReference type="ARBA" id="ARBA00001911"/>
    </source>
</evidence>
<dbReference type="GO" id="GO:0008652">
    <property type="term" value="P:amino acid biosynthetic process"/>
    <property type="evidence" value="ECO:0007669"/>
    <property type="project" value="UniProtKB-KW"/>
</dbReference>
<dbReference type="SUPFAM" id="SSF56796">
    <property type="entry name" value="Dehydroquinate synthase-like"/>
    <property type="match status" value="1"/>
</dbReference>
<sequence>MIDRKIDVTYRHQVRFTQQVFSPDNRLLRDTLAGAQSEQTHKVLMVMDEALCRAQPGLTDQVLTYFERHNDCLKLVCDPMQFEGGERTKNSYFHVSEIHSKVEMHHIDRHSYVIAVGGGALLDMAGLASSTAHRGVRHVRIPSTTLSQADSGVGVKNGINAFGKKNFIGAFTPPFAVINDFDLLSSLSDRDKRNGYIEAVKVALIRDRKFYEWIESEADALAAFLPEPMRRLIHRCAELHINRIATSGDPFEFGSARPLDFGHWAAHKLEQLSEYRIRHGEAVAIGIALDVVYARRTGHLTAWTVDRVLTLIESLGFELFANELLHEDESGTLQVINGLEEFREHLGGDLTITLLCELGQGFEVHEMNLPFVIESIYELRDRQAGREQSVIPARA</sequence>
<accession>A0A382BKN3</accession>
<keyword evidence="3" id="KW-0520">NAD</keyword>
<feature type="domain" description="3-dehydroquinate synthase C-terminal" evidence="7">
    <location>
        <begin position="195"/>
        <end position="322"/>
    </location>
</feature>
<reference evidence="8" key="1">
    <citation type="submission" date="2018-05" db="EMBL/GenBank/DDBJ databases">
        <authorList>
            <person name="Lanie J.A."/>
            <person name="Ng W.-L."/>
            <person name="Kazmierczak K.M."/>
            <person name="Andrzejewski T.M."/>
            <person name="Davidsen T.M."/>
            <person name="Wayne K.J."/>
            <person name="Tettelin H."/>
            <person name="Glass J.I."/>
            <person name="Rusch D."/>
            <person name="Podicherti R."/>
            <person name="Tsui H.-C.T."/>
            <person name="Winkler M.E."/>
        </authorList>
    </citation>
    <scope>NUCLEOTIDE SEQUENCE</scope>
</reference>
<dbReference type="Gene3D" id="3.40.50.1970">
    <property type="match status" value="1"/>
</dbReference>
<protein>
    <submittedName>
        <fullName evidence="8">Uncharacterized protein</fullName>
    </submittedName>
</protein>
<dbReference type="PANTHER" id="PTHR43622:SF7">
    <property type="entry name" value="3-DEHYDROQUINATE SYNTHASE, CHLOROPLASTIC"/>
    <property type="match status" value="1"/>
</dbReference>